<reference evidence="3 4" key="1">
    <citation type="submission" date="2019-11" db="EMBL/GenBank/DDBJ databases">
        <title>Maribacter lutea sp. nov., a marine bacterium isolated from intertidal sand.</title>
        <authorList>
            <person name="Liu A."/>
        </authorList>
    </citation>
    <scope>NUCLEOTIDE SEQUENCE [LARGE SCALE GENOMIC DNA]</scope>
    <source>
        <strain evidence="3 4">RZ05</strain>
    </source>
</reference>
<keyword evidence="4" id="KW-1185">Reference proteome</keyword>
<evidence type="ECO:0000313" key="4">
    <source>
        <dbReference type="Proteomes" id="UP000443153"/>
    </source>
</evidence>
<dbReference type="AlphaFoldDB" id="A0A6I2MFU3"/>
<keyword evidence="2" id="KW-0472">Membrane</keyword>
<evidence type="ECO:0000256" key="2">
    <source>
        <dbReference type="SAM" id="Phobius"/>
    </source>
</evidence>
<dbReference type="EMBL" id="WKJH01000001">
    <property type="protein sequence ID" value="MRX62598.1"/>
    <property type="molecule type" value="Genomic_DNA"/>
</dbReference>
<dbReference type="Proteomes" id="UP000443153">
    <property type="component" value="Unassembled WGS sequence"/>
</dbReference>
<feature type="coiled-coil region" evidence="1">
    <location>
        <begin position="270"/>
        <end position="311"/>
    </location>
</feature>
<name>A0A6I2MFU3_9FLAO</name>
<comment type="caution">
    <text evidence="3">The sequence shown here is derived from an EMBL/GenBank/DDBJ whole genome shotgun (WGS) entry which is preliminary data.</text>
</comment>
<evidence type="ECO:0000313" key="3">
    <source>
        <dbReference type="EMBL" id="MRX62598.1"/>
    </source>
</evidence>
<protein>
    <submittedName>
        <fullName evidence="3">Uncharacterized protein</fullName>
    </submittedName>
</protein>
<keyword evidence="1" id="KW-0175">Coiled coil</keyword>
<evidence type="ECO:0000256" key="1">
    <source>
        <dbReference type="SAM" id="Coils"/>
    </source>
</evidence>
<feature type="transmembrane region" description="Helical" evidence="2">
    <location>
        <begin position="134"/>
        <end position="158"/>
    </location>
</feature>
<gene>
    <name evidence="3" type="ORF">GJ691_00330</name>
</gene>
<dbReference type="RefSeq" id="WP_154362606.1">
    <property type="nucleotide sequence ID" value="NZ_WKJH01000001.1"/>
</dbReference>
<accession>A0A6I2MFU3</accession>
<sequence>MPFPLYILTEKERFVLYKLFEIEKKDNPRVLLKNKLAKVLLPAKGLLQSGLNYSGFLQKIADKHNIPITHLKTDYEKESELFIKLFAKKFESFSSEEKRSFLLELEAKGLSKDQVASITALTTIGAAQLSGFGVYMLATSTVGALTSALGVTLPFAFYTSMSKVISIAIGPVGFALAAYPIYKSYKGVGNWEEFKERSVDHYDNFIREGGNLLHGNYPLAEAVFNYWAGLRIMKLHQLEYNKKAAITEIYNYERQKTDILQEIAKNKLVVNEKDQIIKDKEAIINELQEQIKAIKSEIDVVRKERLEYNSEILIKNDRLKSKVIEIMKEKDKISAIDKTIDKIKN</sequence>
<organism evidence="3 4">
    <name type="scientific">Maribacter luteus</name>
    <dbReference type="NCBI Taxonomy" id="2594478"/>
    <lineage>
        <taxon>Bacteria</taxon>
        <taxon>Pseudomonadati</taxon>
        <taxon>Bacteroidota</taxon>
        <taxon>Flavobacteriia</taxon>
        <taxon>Flavobacteriales</taxon>
        <taxon>Flavobacteriaceae</taxon>
        <taxon>Maribacter</taxon>
    </lineage>
</organism>
<keyword evidence="2" id="KW-1133">Transmembrane helix</keyword>
<feature type="transmembrane region" description="Helical" evidence="2">
    <location>
        <begin position="164"/>
        <end position="182"/>
    </location>
</feature>
<proteinExistence type="predicted"/>
<keyword evidence="2" id="KW-0812">Transmembrane</keyword>
<dbReference type="OrthoDB" id="1442205at2"/>